<keyword evidence="6 8" id="KW-1133">Transmembrane helix</keyword>
<keyword evidence="7 8" id="KW-0472">Membrane</keyword>
<feature type="transmembrane region" description="Helical" evidence="8">
    <location>
        <begin position="129"/>
        <end position="149"/>
    </location>
</feature>
<feature type="transmembrane region" description="Helical" evidence="8">
    <location>
        <begin position="73"/>
        <end position="91"/>
    </location>
</feature>
<dbReference type="InterPro" id="IPR052017">
    <property type="entry name" value="TSUP"/>
</dbReference>
<dbReference type="EMBL" id="NKHF01000024">
    <property type="protein sequence ID" value="PCK32811.1"/>
    <property type="molecule type" value="Genomic_DNA"/>
</dbReference>
<dbReference type="Proteomes" id="UP000228621">
    <property type="component" value="Unassembled WGS sequence"/>
</dbReference>
<organism evidence="9 10">
    <name type="scientific">Pseudoalteromonas piscicida</name>
    <dbReference type="NCBI Taxonomy" id="43662"/>
    <lineage>
        <taxon>Bacteria</taxon>
        <taxon>Pseudomonadati</taxon>
        <taxon>Pseudomonadota</taxon>
        <taxon>Gammaproteobacteria</taxon>
        <taxon>Alteromonadales</taxon>
        <taxon>Pseudoalteromonadaceae</taxon>
        <taxon>Pseudoalteromonas</taxon>
    </lineage>
</organism>
<comment type="subcellular location">
    <subcellularLocation>
        <location evidence="1 8">Cell membrane</location>
        <topology evidence="1 8">Multi-pass membrane protein</topology>
    </subcellularLocation>
</comment>
<dbReference type="PANTHER" id="PTHR30269">
    <property type="entry name" value="TRANSMEMBRANE PROTEIN YFCA"/>
    <property type="match status" value="1"/>
</dbReference>
<comment type="caution">
    <text evidence="9">The sequence shown here is derived from an EMBL/GenBank/DDBJ whole genome shotgun (WGS) entry which is preliminary data.</text>
</comment>
<evidence type="ECO:0000256" key="4">
    <source>
        <dbReference type="ARBA" id="ARBA00022475"/>
    </source>
</evidence>
<dbReference type="GO" id="GO:0005886">
    <property type="term" value="C:plasma membrane"/>
    <property type="evidence" value="ECO:0007669"/>
    <property type="project" value="UniProtKB-SubCell"/>
</dbReference>
<dbReference type="PANTHER" id="PTHR30269:SF37">
    <property type="entry name" value="MEMBRANE TRANSPORTER PROTEIN"/>
    <property type="match status" value="1"/>
</dbReference>
<keyword evidence="5 8" id="KW-0812">Transmembrane</keyword>
<dbReference type="RefSeq" id="WP_099641074.1">
    <property type="nucleotide sequence ID" value="NZ_NKHF01000024.1"/>
</dbReference>
<dbReference type="InterPro" id="IPR002781">
    <property type="entry name" value="TM_pro_TauE-like"/>
</dbReference>
<keyword evidence="4 8" id="KW-1003">Cell membrane</keyword>
<feature type="transmembrane region" description="Helical" evidence="8">
    <location>
        <begin position="196"/>
        <end position="217"/>
    </location>
</feature>
<name>A0A2A5JU55_PSEO7</name>
<gene>
    <name evidence="9" type="ORF">CEX98_05305</name>
</gene>
<dbReference type="OrthoDB" id="7028171at2"/>
<evidence type="ECO:0000256" key="7">
    <source>
        <dbReference type="ARBA" id="ARBA00023136"/>
    </source>
</evidence>
<evidence type="ECO:0000256" key="8">
    <source>
        <dbReference type="RuleBase" id="RU363041"/>
    </source>
</evidence>
<feature type="transmembrane region" description="Helical" evidence="8">
    <location>
        <begin position="97"/>
        <end position="117"/>
    </location>
</feature>
<feature type="transmembrane region" description="Helical" evidence="8">
    <location>
        <begin position="223"/>
        <end position="241"/>
    </location>
</feature>
<evidence type="ECO:0000313" key="10">
    <source>
        <dbReference type="Proteomes" id="UP000228621"/>
    </source>
</evidence>
<evidence type="ECO:0000256" key="1">
    <source>
        <dbReference type="ARBA" id="ARBA00004651"/>
    </source>
</evidence>
<sequence length="247" mass="26609">MTEPIQLMTITLVVLLSGISKSGFAGALGAFSVPLLMTVLEPKDAIALMLPLLIVADVFSLKSYWRQWNTTELKRLLPGTLIGIALATVFLQGVNEYWLTLAIAIMSILFALKSLVFNKLVGNTSHLSLLAAGTSTAAGVSTTLIHAGGPPLMIYFNARKLAPMAYIATVAVLFALMNVIKLITFSVTGLLQWEHILLAICFTPVALIGNRVGVYLAQRLPKARFLFVMNSLLLLLGLMLLSSLHSG</sequence>
<accession>A0A2A5JU55</accession>
<keyword evidence="3" id="KW-0813">Transport</keyword>
<protein>
    <recommendedName>
        <fullName evidence="8">Probable membrane transporter protein</fullName>
    </recommendedName>
</protein>
<dbReference type="Pfam" id="PF01925">
    <property type="entry name" value="TauE"/>
    <property type="match status" value="1"/>
</dbReference>
<reference evidence="10" key="1">
    <citation type="journal article" date="2019" name="Genome Announc.">
        <title>Draft Genome Sequence of Pseudoalteromonas piscicida Strain 36Y ROTHPW, an Hypersaline Seawater Isolate from the South Coast of Sonora, Mexico.</title>
        <authorList>
            <person name="Sanchez-Diaz R."/>
            <person name="Molina-Garza Z.J."/>
            <person name="Cruz-Suarez L.E."/>
            <person name="Selvin J."/>
            <person name="Kiran G.S."/>
            <person name="Ibarra-Gamez J.C."/>
            <person name="Gomez-Gil B."/>
            <person name="Galaviz-Silva L."/>
        </authorList>
    </citation>
    <scope>NUCLEOTIDE SEQUENCE [LARGE SCALE GENOMIC DNA]</scope>
    <source>
        <strain evidence="10">36Y_RITHPW</strain>
    </source>
</reference>
<feature type="transmembrane region" description="Helical" evidence="8">
    <location>
        <begin position="45"/>
        <end position="61"/>
    </location>
</feature>
<comment type="similarity">
    <text evidence="2 8">Belongs to the 4-toluene sulfonate uptake permease (TSUP) (TC 2.A.102) family.</text>
</comment>
<proteinExistence type="inferred from homology"/>
<evidence type="ECO:0000313" key="9">
    <source>
        <dbReference type="EMBL" id="PCK32811.1"/>
    </source>
</evidence>
<evidence type="ECO:0000256" key="6">
    <source>
        <dbReference type="ARBA" id="ARBA00022989"/>
    </source>
</evidence>
<feature type="transmembrane region" description="Helical" evidence="8">
    <location>
        <begin position="12"/>
        <end position="33"/>
    </location>
</feature>
<evidence type="ECO:0000256" key="3">
    <source>
        <dbReference type="ARBA" id="ARBA00022448"/>
    </source>
</evidence>
<dbReference type="AlphaFoldDB" id="A0A2A5JU55"/>
<evidence type="ECO:0000256" key="5">
    <source>
        <dbReference type="ARBA" id="ARBA00022692"/>
    </source>
</evidence>
<evidence type="ECO:0000256" key="2">
    <source>
        <dbReference type="ARBA" id="ARBA00009142"/>
    </source>
</evidence>
<keyword evidence="10" id="KW-1185">Reference proteome</keyword>
<feature type="transmembrane region" description="Helical" evidence="8">
    <location>
        <begin position="161"/>
        <end position="184"/>
    </location>
</feature>